<evidence type="ECO:0000256" key="1">
    <source>
        <dbReference type="SAM" id="MobiDB-lite"/>
    </source>
</evidence>
<protein>
    <submittedName>
        <fullName evidence="2">Uncharacterized protein</fullName>
    </submittedName>
</protein>
<organism evidence="2 3">
    <name type="scientific">Leucocoprinus leucothites</name>
    <dbReference type="NCBI Taxonomy" id="201217"/>
    <lineage>
        <taxon>Eukaryota</taxon>
        <taxon>Fungi</taxon>
        <taxon>Dikarya</taxon>
        <taxon>Basidiomycota</taxon>
        <taxon>Agaricomycotina</taxon>
        <taxon>Agaricomycetes</taxon>
        <taxon>Agaricomycetidae</taxon>
        <taxon>Agaricales</taxon>
        <taxon>Agaricineae</taxon>
        <taxon>Agaricaceae</taxon>
        <taxon>Leucocoprinus</taxon>
    </lineage>
</organism>
<evidence type="ECO:0000313" key="2">
    <source>
        <dbReference type="EMBL" id="KAF5359210.1"/>
    </source>
</evidence>
<dbReference type="Proteomes" id="UP000559027">
    <property type="component" value="Unassembled WGS sequence"/>
</dbReference>
<gene>
    <name evidence="2" type="ORF">D9756_002881</name>
</gene>
<feature type="region of interest" description="Disordered" evidence="1">
    <location>
        <begin position="1"/>
        <end position="41"/>
    </location>
</feature>
<dbReference type="AlphaFoldDB" id="A0A8H5LIW9"/>
<comment type="caution">
    <text evidence="2">The sequence shown here is derived from an EMBL/GenBank/DDBJ whole genome shotgun (WGS) entry which is preliminary data.</text>
</comment>
<evidence type="ECO:0000313" key="3">
    <source>
        <dbReference type="Proteomes" id="UP000559027"/>
    </source>
</evidence>
<name>A0A8H5LIW9_9AGAR</name>
<reference evidence="2 3" key="1">
    <citation type="journal article" date="2020" name="ISME J.">
        <title>Uncovering the hidden diversity of litter-decomposition mechanisms in mushroom-forming fungi.</title>
        <authorList>
            <person name="Floudas D."/>
            <person name="Bentzer J."/>
            <person name="Ahren D."/>
            <person name="Johansson T."/>
            <person name="Persson P."/>
            <person name="Tunlid A."/>
        </authorList>
    </citation>
    <scope>NUCLEOTIDE SEQUENCE [LARGE SCALE GENOMIC DNA]</scope>
    <source>
        <strain evidence="2 3">CBS 146.42</strain>
    </source>
</reference>
<dbReference type="OrthoDB" id="3125945at2759"/>
<dbReference type="EMBL" id="JAACJO010000004">
    <property type="protein sequence ID" value="KAF5359210.1"/>
    <property type="molecule type" value="Genomic_DNA"/>
</dbReference>
<accession>A0A8H5LIW9</accession>
<proteinExistence type="predicted"/>
<keyword evidence="3" id="KW-1185">Reference proteome</keyword>
<sequence length="130" mass="14420">MVRSPTTTQMSEQEHDRLPQQQRSPSSGMAYEQAGQVKHGHQNRVLYPDQPAEIITSFEVGEGENNLITAPAGDQSRTRYNDSFNVGKGSNNVIMSVDHPDARKDTEKPTERIEVAQVVIKVIDTSANVE</sequence>
<feature type="compositionally biased region" description="Polar residues" evidence="1">
    <location>
        <begin position="1"/>
        <end position="11"/>
    </location>
</feature>